<feature type="region of interest" description="Disordered" evidence="1">
    <location>
        <begin position="11"/>
        <end position="55"/>
    </location>
</feature>
<evidence type="ECO:0000313" key="3">
    <source>
        <dbReference type="Proteomes" id="UP000278398"/>
    </source>
</evidence>
<dbReference type="Proteomes" id="UP000278398">
    <property type="component" value="Unassembled WGS sequence"/>
</dbReference>
<organism evidence="2 3">
    <name type="scientific">Aquibium carbonis</name>
    <dbReference type="NCBI Taxonomy" id="2495581"/>
    <lineage>
        <taxon>Bacteria</taxon>
        <taxon>Pseudomonadati</taxon>
        <taxon>Pseudomonadota</taxon>
        <taxon>Alphaproteobacteria</taxon>
        <taxon>Hyphomicrobiales</taxon>
        <taxon>Phyllobacteriaceae</taxon>
        <taxon>Aquibium</taxon>
    </lineage>
</organism>
<dbReference type="AlphaFoldDB" id="A0A429YYH6"/>
<name>A0A429YYH6_9HYPH</name>
<dbReference type="EMBL" id="RWKW01000035">
    <property type="protein sequence ID" value="RST86500.1"/>
    <property type="molecule type" value="Genomic_DNA"/>
</dbReference>
<evidence type="ECO:0000313" key="2">
    <source>
        <dbReference type="EMBL" id="RST86500.1"/>
    </source>
</evidence>
<proteinExistence type="predicted"/>
<sequence>MWCLRSLSCSSSVTPPSGLPAISPTGGEIGSFGAAPDLPLEGEMAGRPEGGAVER</sequence>
<dbReference type="OrthoDB" id="8304274at2"/>
<protein>
    <submittedName>
        <fullName evidence="2">Propionyl-coenzyme A carboxylase alpha polypeptide</fullName>
    </submittedName>
</protein>
<evidence type="ECO:0000256" key="1">
    <source>
        <dbReference type="SAM" id="MobiDB-lite"/>
    </source>
</evidence>
<accession>A0A429YYH6</accession>
<reference evidence="2 3" key="1">
    <citation type="submission" date="2018-12" db="EMBL/GenBank/DDBJ databases">
        <title>Mesorhizobium carbonis sp. nov., isolated from coal mine water.</title>
        <authorList>
            <person name="Xin W."/>
            <person name="Xu Z."/>
            <person name="Xiang F."/>
            <person name="Zhang J."/>
            <person name="Xi L."/>
            <person name="Liu J."/>
        </authorList>
    </citation>
    <scope>NUCLEOTIDE SEQUENCE [LARGE SCALE GENOMIC DNA]</scope>
    <source>
        <strain evidence="2 3">B2.3</strain>
    </source>
</reference>
<gene>
    <name evidence="2" type="ORF">EJC49_11000</name>
</gene>
<comment type="caution">
    <text evidence="2">The sequence shown here is derived from an EMBL/GenBank/DDBJ whole genome shotgun (WGS) entry which is preliminary data.</text>
</comment>
<keyword evidence="3" id="KW-1185">Reference proteome</keyword>